<organism evidence="3 4">
    <name type="scientific">Peptostreptococcus russellii</name>
    <dbReference type="NCBI Taxonomy" id="215200"/>
    <lineage>
        <taxon>Bacteria</taxon>
        <taxon>Bacillati</taxon>
        <taxon>Bacillota</taxon>
        <taxon>Clostridia</taxon>
        <taxon>Peptostreptococcales</taxon>
        <taxon>Peptostreptococcaceae</taxon>
        <taxon>Peptostreptococcus</taxon>
    </lineage>
</organism>
<reference evidence="3" key="1">
    <citation type="thesis" date="2015" institute="Rutgers" country="The State University of New Jersey, 14 College Farm Rd., New Brunswick, NJ, USA">
        <title>Ammonia toxicity in bacteria and its implications for treatment of and resource recovery from highly nitrogenous organic wastes.</title>
        <authorList>
            <person name="Luther A.K."/>
        </authorList>
    </citation>
    <scope>NUCLEOTIDE SEQUENCE</scope>
    <source>
        <strain evidence="3">RT-10B</strain>
    </source>
</reference>
<comment type="similarity">
    <text evidence="1">Belongs to the DnaB/DnaD family.</text>
</comment>
<dbReference type="InterPro" id="IPR053162">
    <property type="entry name" value="DnaD"/>
</dbReference>
<sequence>MFFKSIGDENYSDVMIPSLFFDLYIPIANGNQIKVYLLGYKSAFLYRGFHSDEMDNQAMANIIGITEDEVISAWKFWENMGIIKIHNRDDELAIEFLDIKTEYLSKHTRSKSSKENLDNTLDTASSFEYVNMYNKIEKIAGRVLTPPEKIDILDSLKLYNFETDIAVKAFERAAEDNGRIKSVKYVIGIMKSWFDNSVKSEEDIEFLEESRSDKKENYKTVFRALGFNRTPTEFEKEAIDRWVFEYKMSMDVILKACSKSVNTSNPNIRYFDKIITSWHEKGINSIEAIELEDKKFAQSRSKKQNIKNKSTSYSSPKIKTKFHNFKQRDTGEYSDEELDKLLRNSNKK</sequence>
<gene>
    <name evidence="3" type="ORF">UF10_07335</name>
</gene>
<dbReference type="Proteomes" id="UP000241434">
    <property type="component" value="Unassembled WGS sequence"/>
</dbReference>
<name>A0A2P7PZG2_9FIRM</name>
<dbReference type="NCBIfam" id="TIGR01446">
    <property type="entry name" value="DnaD_dom"/>
    <property type="match status" value="2"/>
</dbReference>
<dbReference type="InterPro" id="IPR006343">
    <property type="entry name" value="DnaB/C_C"/>
</dbReference>
<keyword evidence="4" id="KW-1185">Reference proteome</keyword>
<dbReference type="AlphaFoldDB" id="A0A2P7PZG2"/>
<feature type="domain" description="DnaB/C C-terminal" evidence="2">
    <location>
        <begin position="134"/>
        <end position="205"/>
    </location>
</feature>
<dbReference type="PANTHER" id="PTHR37293">
    <property type="entry name" value="PHAGE REPLICATION PROTEIN-RELATED"/>
    <property type="match status" value="1"/>
</dbReference>
<dbReference type="PIRSF" id="PIRSF033722">
    <property type="entry name" value="DnaD_CA_C3587_prd"/>
    <property type="match status" value="1"/>
</dbReference>
<proteinExistence type="inferred from homology"/>
<evidence type="ECO:0000256" key="1">
    <source>
        <dbReference type="ARBA" id="ARBA00093462"/>
    </source>
</evidence>
<dbReference type="Pfam" id="PF07261">
    <property type="entry name" value="DnaB_2"/>
    <property type="match status" value="2"/>
</dbReference>
<dbReference type="RefSeq" id="WP_106777158.1">
    <property type="nucleotide sequence ID" value="NZ_JYGE01000006.1"/>
</dbReference>
<dbReference type="PANTHER" id="PTHR37293:SF5">
    <property type="entry name" value="DNA REPLICATION PROTEIN"/>
    <property type="match status" value="1"/>
</dbReference>
<dbReference type="OrthoDB" id="1652900at2"/>
<dbReference type="SUPFAM" id="SSF158499">
    <property type="entry name" value="DnaD domain-like"/>
    <property type="match status" value="2"/>
</dbReference>
<protein>
    <submittedName>
        <fullName evidence="3">Primosome, DnaD subunit</fullName>
    </submittedName>
</protein>
<evidence type="ECO:0000313" key="4">
    <source>
        <dbReference type="Proteomes" id="UP000241434"/>
    </source>
</evidence>
<accession>A0A2P7PZG2</accession>
<dbReference type="Gene3D" id="1.10.10.630">
    <property type="entry name" value="DnaD domain-like"/>
    <property type="match status" value="2"/>
</dbReference>
<dbReference type="EMBL" id="JYGE01000006">
    <property type="protein sequence ID" value="PSJ31080.1"/>
    <property type="molecule type" value="Genomic_DNA"/>
</dbReference>
<dbReference type="InterPro" id="IPR017019">
    <property type="entry name" value="DNA_replication_prd_bac"/>
</dbReference>
<comment type="caution">
    <text evidence="3">The sequence shown here is derived from an EMBL/GenBank/DDBJ whole genome shotgun (WGS) entry which is preliminary data.</text>
</comment>
<evidence type="ECO:0000313" key="3">
    <source>
        <dbReference type="EMBL" id="PSJ31080.1"/>
    </source>
</evidence>
<feature type="domain" description="DnaB/C C-terminal" evidence="2">
    <location>
        <begin position="227"/>
        <end position="290"/>
    </location>
</feature>
<evidence type="ECO:0000259" key="2">
    <source>
        <dbReference type="Pfam" id="PF07261"/>
    </source>
</evidence>
<dbReference type="InterPro" id="IPR034829">
    <property type="entry name" value="DnaD-like_sf"/>
</dbReference>